<protein>
    <submittedName>
        <fullName evidence="1">Uncharacterized protein</fullName>
    </submittedName>
</protein>
<evidence type="ECO:0000313" key="2">
    <source>
        <dbReference type="EMBL" id="RXH10230.1"/>
    </source>
</evidence>
<evidence type="ECO:0000313" key="3">
    <source>
        <dbReference type="Proteomes" id="UP000288972"/>
    </source>
</evidence>
<dbReference type="AlphaFoldDB" id="A0AAE6CAS5"/>
<organism evidence="1 3">
    <name type="scientific">Bradyrhizobium guangzhouense</name>
    <dbReference type="NCBI Taxonomy" id="1325095"/>
    <lineage>
        <taxon>Bacteria</taxon>
        <taxon>Pseudomonadati</taxon>
        <taxon>Pseudomonadota</taxon>
        <taxon>Alphaproteobacteria</taxon>
        <taxon>Hyphomicrobiales</taxon>
        <taxon>Nitrobacteraceae</taxon>
        <taxon>Bradyrhizobium</taxon>
    </lineage>
</organism>
<evidence type="ECO:0000313" key="1">
    <source>
        <dbReference type="EMBL" id="QAU49044.1"/>
    </source>
</evidence>
<reference evidence="1 3" key="1">
    <citation type="submission" date="2018-06" db="EMBL/GenBank/DDBJ databases">
        <title>Comparative genomics of rhizobia nodulating Arachis hypogaea in China.</title>
        <authorList>
            <person name="Li Y."/>
        </authorList>
    </citation>
    <scope>NUCLEOTIDE SEQUENCE [LARGE SCALE GENOMIC DNA]</scope>
    <source>
        <strain evidence="1 3">CCBAU 51670</strain>
    </source>
</reference>
<dbReference type="KEGG" id="bgz:XH91_29235"/>
<reference evidence="2 4" key="2">
    <citation type="submission" date="2018-10" db="EMBL/GenBank/DDBJ databases">
        <title>Bradyrhizobium sp. nov., effective nodules isolated from peanut in China.</title>
        <authorList>
            <person name="Li Y."/>
        </authorList>
    </citation>
    <scope>NUCLEOTIDE SEQUENCE [LARGE SCALE GENOMIC DNA]</scope>
    <source>
        <strain evidence="2 4">CCBAU 53426</strain>
    </source>
</reference>
<evidence type="ECO:0000313" key="4">
    <source>
        <dbReference type="Proteomes" id="UP000290401"/>
    </source>
</evidence>
<accession>A0AAE6CAS5</accession>
<keyword evidence="4" id="KW-1185">Reference proteome</keyword>
<dbReference type="EMBL" id="RDQZ01000021">
    <property type="protein sequence ID" value="RXH10230.1"/>
    <property type="molecule type" value="Genomic_DNA"/>
</dbReference>
<gene>
    <name evidence="2" type="ORF">EAS56_23460</name>
    <name evidence="1" type="ORF">XH91_29235</name>
</gene>
<proteinExistence type="predicted"/>
<dbReference type="Proteomes" id="UP000290401">
    <property type="component" value="Unassembled WGS sequence"/>
</dbReference>
<dbReference type="EMBL" id="CP030053">
    <property type="protein sequence ID" value="QAU49044.1"/>
    <property type="molecule type" value="Genomic_DNA"/>
</dbReference>
<dbReference type="Proteomes" id="UP000288972">
    <property type="component" value="Chromosome"/>
</dbReference>
<name>A0AAE6CAS5_9BRAD</name>
<sequence>MSNQPFSYATPTSAIRVFCGFNRPELNESQFFTQLGQTFMPGTPYMLQPLGLAAYLPGVVSNPPAGLPHEFALICYPSPAAWRHASSETLRGRVYTQTHGGVYASPPSGASFPILMDELPPTAVDPFFLFPTDIDWQYGVTHVLIGLKKDATQTGSQFRAALRAALAGLVPRLKQGRVDQVVAMARDDFAIVWFHGESAEFPDPIDPVSQLLNHPQSLLHERVICQDEPPTVTINRSQAFNFIFVREPRFFLQ</sequence>